<organism evidence="3 4">
    <name type="scientific">Macrolepiota fuliginosa MF-IS2</name>
    <dbReference type="NCBI Taxonomy" id="1400762"/>
    <lineage>
        <taxon>Eukaryota</taxon>
        <taxon>Fungi</taxon>
        <taxon>Dikarya</taxon>
        <taxon>Basidiomycota</taxon>
        <taxon>Agaricomycotina</taxon>
        <taxon>Agaricomycetes</taxon>
        <taxon>Agaricomycetidae</taxon>
        <taxon>Agaricales</taxon>
        <taxon>Agaricineae</taxon>
        <taxon>Agaricaceae</taxon>
        <taxon>Macrolepiota</taxon>
    </lineage>
</organism>
<comment type="caution">
    <text evidence="3">The sequence shown here is derived from an EMBL/GenBank/DDBJ whole genome shotgun (WGS) entry which is preliminary data.</text>
</comment>
<keyword evidence="4" id="KW-1185">Reference proteome</keyword>
<accession>A0A9P5X5B6</accession>
<name>A0A9P5X5B6_9AGAR</name>
<dbReference type="Proteomes" id="UP000807342">
    <property type="component" value="Unassembled WGS sequence"/>
</dbReference>
<keyword evidence="1" id="KW-0472">Membrane</keyword>
<proteinExistence type="predicted"/>
<feature type="domain" description="DUF6533" evidence="2">
    <location>
        <begin position="21"/>
        <end position="58"/>
    </location>
</feature>
<dbReference type="InterPro" id="IPR045340">
    <property type="entry name" value="DUF6533"/>
</dbReference>
<evidence type="ECO:0000259" key="2">
    <source>
        <dbReference type="Pfam" id="PF20151"/>
    </source>
</evidence>
<sequence length="306" mass="33722">MPPAFQSFLDDLSLVPTVQQVMTIYDWLLKLSLEISLVWQSQWSLIKCLYLVTRYLTLGDVTIALYGRLAFGLSAEQCAAIYAAYACNTHSLSPCFHSSIDVEDLGMFAAGLLLGELLLLLRVWAIWGKDRRIGVALAVFYGGLAVLMFANLQFFLKSLSFLNLFHGTPGCMVAESSNRLYIEWILLMILDIGTVPCGRFGDFGIALTSLFYVSLRGSYKGSRLTRVVYGEVPVQCSTYTAKKTNRETPVLSIGNAVLDLLLPQVAINTIVFGGDSVGETRDADGPAETLRFENVQIESDLEPGEN</sequence>
<dbReference type="AlphaFoldDB" id="A0A9P5X5B6"/>
<keyword evidence="1" id="KW-1133">Transmembrane helix</keyword>
<reference evidence="3" key="1">
    <citation type="submission" date="2020-11" db="EMBL/GenBank/DDBJ databases">
        <authorList>
            <consortium name="DOE Joint Genome Institute"/>
            <person name="Ahrendt S."/>
            <person name="Riley R."/>
            <person name="Andreopoulos W."/>
            <person name="Labutti K."/>
            <person name="Pangilinan J."/>
            <person name="Ruiz-Duenas F.J."/>
            <person name="Barrasa J.M."/>
            <person name="Sanchez-Garcia M."/>
            <person name="Camarero S."/>
            <person name="Miyauchi S."/>
            <person name="Serrano A."/>
            <person name="Linde D."/>
            <person name="Babiker R."/>
            <person name="Drula E."/>
            <person name="Ayuso-Fernandez I."/>
            <person name="Pacheco R."/>
            <person name="Padilla G."/>
            <person name="Ferreira P."/>
            <person name="Barriuso J."/>
            <person name="Kellner H."/>
            <person name="Castanera R."/>
            <person name="Alfaro M."/>
            <person name="Ramirez L."/>
            <person name="Pisabarro A.G."/>
            <person name="Kuo A."/>
            <person name="Tritt A."/>
            <person name="Lipzen A."/>
            <person name="He G."/>
            <person name="Yan M."/>
            <person name="Ng V."/>
            <person name="Cullen D."/>
            <person name="Martin F."/>
            <person name="Rosso M.-N."/>
            <person name="Henrissat B."/>
            <person name="Hibbett D."/>
            <person name="Martinez A.T."/>
            <person name="Grigoriev I.V."/>
        </authorList>
    </citation>
    <scope>NUCLEOTIDE SEQUENCE</scope>
    <source>
        <strain evidence="3">MF-IS2</strain>
    </source>
</reference>
<protein>
    <recommendedName>
        <fullName evidence="2">DUF6533 domain-containing protein</fullName>
    </recommendedName>
</protein>
<dbReference type="EMBL" id="MU151385">
    <property type="protein sequence ID" value="KAF9444315.1"/>
    <property type="molecule type" value="Genomic_DNA"/>
</dbReference>
<evidence type="ECO:0000313" key="4">
    <source>
        <dbReference type="Proteomes" id="UP000807342"/>
    </source>
</evidence>
<feature type="transmembrane region" description="Helical" evidence="1">
    <location>
        <begin position="134"/>
        <end position="156"/>
    </location>
</feature>
<keyword evidence="1" id="KW-0812">Transmembrane</keyword>
<dbReference type="Pfam" id="PF20151">
    <property type="entry name" value="DUF6533"/>
    <property type="match status" value="1"/>
</dbReference>
<evidence type="ECO:0000256" key="1">
    <source>
        <dbReference type="SAM" id="Phobius"/>
    </source>
</evidence>
<feature type="transmembrane region" description="Helical" evidence="1">
    <location>
        <begin position="105"/>
        <end position="127"/>
    </location>
</feature>
<evidence type="ECO:0000313" key="3">
    <source>
        <dbReference type="EMBL" id="KAF9444315.1"/>
    </source>
</evidence>
<dbReference type="OrthoDB" id="2675435at2759"/>
<gene>
    <name evidence="3" type="ORF">P691DRAFT_786857</name>
</gene>